<dbReference type="PANTHER" id="PTHR35273">
    <property type="entry name" value="ALPHA-1,4 POLYGALACTOSAMINIDASE, PUTATIVE (AFU_ORTHOLOGUE AFUA_3G07890)-RELATED"/>
    <property type="match status" value="1"/>
</dbReference>
<accession>A0AA45R3L2</accession>
<proteinExistence type="predicted"/>
<dbReference type="InterPro" id="IPR004352">
    <property type="entry name" value="GH114_TIM-barrel"/>
</dbReference>
<keyword evidence="1" id="KW-0732">Signal</keyword>
<feature type="chain" id="PRO_5041355311" evidence="1">
    <location>
        <begin position="34"/>
        <end position="275"/>
    </location>
</feature>
<sequence length="275" mass="29973">MPPKSKRRTKIAAITLAAATALAVGLHTGQASADALPFPDNAQADYQLGGGYTPPGSTKIVVRDRTDEPAEGLYNVCYVNGFQTQPGDEIDWWKSRHDNLLLRDKKGAYVGDLEWDELVLDISTDAKRAELAGIVGGWIEQCAADGFQAVEIDNFDTFHRFSGLLKQADALDYAKRLIKVAHDADLAIGQKNAAEITAQGKSAGFDFAVAEECGEWSECGDYTDAYGNSVLIVEYQREAFDDTCAEFGDDVSVVLRDVKLTVPSKNNKNYVYDAC</sequence>
<dbReference type="InterPro" id="IPR013785">
    <property type="entry name" value="Aldolase_TIM"/>
</dbReference>
<dbReference type="Proteomes" id="UP000677152">
    <property type="component" value="Chromosome"/>
</dbReference>
<evidence type="ECO:0000313" key="4">
    <source>
        <dbReference type="Proteomes" id="UP000677152"/>
    </source>
</evidence>
<dbReference type="PANTHER" id="PTHR35273:SF2">
    <property type="entry name" value="ALPHA-GALACTOSIDASE"/>
    <property type="match status" value="1"/>
</dbReference>
<evidence type="ECO:0000313" key="3">
    <source>
        <dbReference type="EMBL" id="QUF03874.1"/>
    </source>
</evidence>
<name>A0AA45R3L2_9PSEU</name>
<dbReference type="Gene3D" id="3.20.20.70">
    <property type="entry name" value="Aldolase class I"/>
    <property type="match status" value="1"/>
</dbReference>
<feature type="domain" description="Glycoside-hydrolase family GH114 TIM-barrel" evidence="2">
    <location>
        <begin position="45"/>
        <end position="260"/>
    </location>
</feature>
<feature type="signal peptide" evidence="1">
    <location>
        <begin position="1"/>
        <end position="33"/>
    </location>
</feature>
<evidence type="ECO:0000259" key="2">
    <source>
        <dbReference type="Pfam" id="PF03537"/>
    </source>
</evidence>
<gene>
    <name evidence="3" type="ORF">KCV87_31680</name>
</gene>
<organism evidence="3 4">
    <name type="scientific">Actinosynnema pretiosum subsp. pretiosum</name>
    <dbReference type="NCBI Taxonomy" id="103721"/>
    <lineage>
        <taxon>Bacteria</taxon>
        <taxon>Bacillati</taxon>
        <taxon>Actinomycetota</taxon>
        <taxon>Actinomycetes</taxon>
        <taxon>Pseudonocardiales</taxon>
        <taxon>Pseudonocardiaceae</taxon>
        <taxon>Actinosynnema</taxon>
    </lineage>
</organism>
<dbReference type="AlphaFoldDB" id="A0AA45R3L2"/>
<reference evidence="3" key="1">
    <citation type="submission" date="2021-04" db="EMBL/GenBank/DDBJ databases">
        <title>Genomic sequence of Actinosynnema pretiosum subsp. pretiosum ATCC 31280 (C-14919).</title>
        <authorList>
            <person name="Bai L."/>
            <person name="Wang X."/>
            <person name="Xiao Y."/>
        </authorList>
    </citation>
    <scope>NUCLEOTIDE SEQUENCE</scope>
    <source>
        <strain evidence="3">ATCC 31280</strain>
    </source>
</reference>
<dbReference type="EMBL" id="CP073249">
    <property type="protein sequence ID" value="QUF03874.1"/>
    <property type="molecule type" value="Genomic_DNA"/>
</dbReference>
<dbReference type="Pfam" id="PF03537">
    <property type="entry name" value="Glyco_hydro_114"/>
    <property type="match status" value="1"/>
</dbReference>
<protein>
    <submittedName>
        <fullName evidence="3">Endo alpha-1,4 polygalactosaminidase</fullName>
    </submittedName>
</protein>
<evidence type="ECO:0000256" key="1">
    <source>
        <dbReference type="SAM" id="SignalP"/>
    </source>
</evidence>